<keyword evidence="1" id="KW-0472">Membrane</keyword>
<proteinExistence type="predicted"/>
<comment type="caution">
    <text evidence="3">The sequence shown here is derived from an EMBL/GenBank/DDBJ whole genome shotgun (WGS) entry which is preliminary data.</text>
</comment>
<evidence type="ECO:0000313" key="4">
    <source>
        <dbReference type="Proteomes" id="UP001146351"/>
    </source>
</evidence>
<keyword evidence="4" id="KW-1185">Reference proteome</keyword>
<dbReference type="EMBL" id="JAPQKO010000002">
    <property type="protein sequence ID" value="KAJ5180235.1"/>
    <property type="molecule type" value="Genomic_DNA"/>
</dbReference>
<feature type="transmembrane region" description="Helical" evidence="1">
    <location>
        <begin position="38"/>
        <end position="59"/>
    </location>
</feature>
<evidence type="ECO:0000313" key="3">
    <source>
        <dbReference type="EMBL" id="KAJ5180235.1"/>
    </source>
</evidence>
<protein>
    <submittedName>
        <fullName evidence="3">Uncharacterized protein</fullName>
    </submittedName>
</protein>
<name>A0A9W9LWK9_9EURO</name>
<evidence type="ECO:0000256" key="1">
    <source>
        <dbReference type="SAM" id="Phobius"/>
    </source>
</evidence>
<dbReference type="Proteomes" id="UP001146351">
    <property type="component" value="Unassembled WGS sequence"/>
</dbReference>
<feature type="signal peptide" evidence="2">
    <location>
        <begin position="1"/>
        <end position="20"/>
    </location>
</feature>
<feature type="chain" id="PRO_5040799970" evidence="2">
    <location>
        <begin position="21"/>
        <end position="162"/>
    </location>
</feature>
<dbReference type="AlphaFoldDB" id="A0A9W9LWK9"/>
<keyword evidence="1" id="KW-0812">Transmembrane</keyword>
<reference evidence="3" key="2">
    <citation type="journal article" date="2023" name="IMA Fungus">
        <title>Comparative genomic study of the Penicillium genus elucidates a diverse pangenome and 15 lateral gene transfer events.</title>
        <authorList>
            <person name="Petersen C."/>
            <person name="Sorensen T."/>
            <person name="Nielsen M.R."/>
            <person name="Sondergaard T.E."/>
            <person name="Sorensen J.L."/>
            <person name="Fitzpatrick D.A."/>
            <person name="Frisvad J.C."/>
            <person name="Nielsen K.L."/>
        </authorList>
    </citation>
    <scope>NUCLEOTIDE SEQUENCE</scope>
    <source>
        <strain evidence="3">IBT 21917</strain>
    </source>
</reference>
<accession>A0A9W9LWK9</accession>
<gene>
    <name evidence="3" type="ORF">N7492_003445</name>
</gene>
<dbReference type="OrthoDB" id="4161406at2759"/>
<keyword evidence="2" id="KW-0732">Signal</keyword>
<keyword evidence="1" id="KW-1133">Transmembrane helix</keyword>
<sequence length="162" mass="16717">MKVFSLAAISTAAIFSMVQYCPAPFAIALGPALGMTAAGATAADGVIASMAGGAIAGGIGKAPSRFRRMPIQLPDGIPQYNWDQCKDQLKGAHVSLKGLEPKVRVDGVPPACMNLATVIAGQPSQDGGPVPIPMGSDSLQYNDLSDDNLRQLGQNLKANQII</sequence>
<evidence type="ECO:0000256" key="2">
    <source>
        <dbReference type="SAM" id="SignalP"/>
    </source>
</evidence>
<reference evidence="3" key="1">
    <citation type="submission" date="2022-11" db="EMBL/GenBank/DDBJ databases">
        <authorList>
            <person name="Petersen C."/>
        </authorList>
    </citation>
    <scope>NUCLEOTIDE SEQUENCE</scope>
    <source>
        <strain evidence="3">IBT 21917</strain>
    </source>
</reference>
<organism evidence="3 4">
    <name type="scientific">Penicillium capsulatum</name>
    <dbReference type="NCBI Taxonomy" id="69766"/>
    <lineage>
        <taxon>Eukaryota</taxon>
        <taxon>Fungi</taxon>
        <taxon>Dikarya</taxon>
        <taxon>Ascomycota</taxon>
        <taxon>Pezizomycotina</taxon>
        <taxon>Eurotiomycetes</taxon>
        <taxon>Eurotiomycetidae</taxon>
        <taxon>Eurotiales</taxon>
        <taxon>Aspergillaceae</taxon>
        <taxon>Penicillium</taxon>
    </lineage>
</organism>